<comment type="caution">
    <text evidence="1">The sequence shown here is derived from an EMBL/GenBank/DDBJ whole genome shotgun (WGS) entry which is preliminary data.</text>
</comment>
<dbReference type="RefSeq" id="WP_119670003.1">
    <property type="nucleotide sequence ID" value="NZ_QXED01000007.1"/>
</dbReference>
<dbReference type="Proteomes" id="UP000283523">
    <property type="component" value="Unassembled WGS sequence"/>
</dbReference>
<evidence type="ECO:0000313" key="2">
    <source>
        <dbReference type="Proteomes" id="UP000283523"/>
    </source>
</evidence>
<dbReference type="AlphaFoldDB" id="A0A418M238"/>
<sequence>MACPSKIKENLLRDCNKPLSQGVAERFYIGMYDDQVSAIGFDPTNPKILNELTLKTGEKLKVYEGFDLSNRPSVGFTAGDFGNTFPHTFVFAIFDNSAKAKQEIDALGSRKDFFIIYKRRGAYGPWEVMGLLTGMKMTAFEYNPNDASAKGALVVTLTAADEPGMPHEFVHKDQGGLVDTPAYLTSIALPVS</sequence>
<organism evidence="1 2">
    <name type="scientific">Fibrisoma montanum</name>
    <dbReference type="NCBI Taxonomy" id="2305895"/>
    <lineage>
        <taxon>Bacteria</taxon>
        <taxon>Pseudomonadati</taxon>
        <taxon>Bacteroidota</taxon>
        <taxon>Cytophagia</taxon>
        <taxon>Cytophagales</taxon>
        <taxon>Spirosomataceae</taxon>
        <taxon>Fibrisoma</taxon>
    </lineage>
</organism>
<gene>
    <name evidence="1" type="ORF">DYU11_22575</name>
</gene>
<keyword evidence="2" id="KW-1185">Reference proteome</keyword>
<protein>
    <submittedName>
        <fullName evidence="1">Uncharacterized protein</fullName>
    </submittedName>
</protein>
<accession>A0A418M238</accession>
<evidence type="ECO:0000313" key="1">
    <source>
        <dbReference type="EMBL" id="RIV19717.1"/>
    </source>
</evidence>
<proteinExistence type="predicted"/>
<name>A0A418M238_9BACT</name>
<dbReference type="OrthoDB" id="963758at2"/>
<dbReference type="EMBL" id="QXED01000007">
    <property type="protein sequence ID" value="RIV19717.1"/>
    <property type="molecule type" value="Genomic_DNA"/>
</dbReference>
<reference evidence="1 2" key="1">
    <citation type="submission" date="2018-08" db="EMBL/GenBank/DDBJ databases">
        <title>Fibrisoma montanum sp. nov., isolated from Danxia mountain soil.</title>
        <authorList>
            <person name="Huang Y."/>
        </authorList>
    </citation>
    <scope>NUCLEOTIDE SEQUENCE [LARGE SCALE GENOMIC DNA]</scope>
    <source>
        <strain evidence="1 2">HYT19</strain>
    </source>
</reference>